<dbReference type="Pfam" id="PF10400">
    <property type="entry name" value="Vir_act_alpha_C"/>
    <property type="match status" value="1"/>
</dbReference>
<keyword evidence="4" id="KW-1185">Reference proteome</keyword>
<dbReference type="Pfam" id="PF03551">
    <property type="entry name" value="PadR"/>
    <property type="match status" value="1"/>
</dbReference>
<dbReference type="InterPro" id="IPR036388">
    <property type="entry name" value="WH-like_DNA-bd_sf"/>
</dbReference>
<reference evidence="4" key="1">
    <citation type="submission" date="2017-01" db="EMBL/GenBank/DDBJ databases">
        <authorList>
            <person name="Varghese N."/>
            <person name="Submissions S."/>
        </authorList>
    </citation>
    <scope>NUCLEOTIDE SEQUENCE [LARGE SCALE GENOMIC DNA]</scope>
    <source>
        <strain evidence="4">ASpG1</strain>
    </source>
</reference>
<protein>
    <submittedName>
        <fullName evidence="3">Transcriptional regulator, PadR family</fullName>
    </submittedName>
</protein>
<dbReference type="EMBL" id="FTMS01000008">
    <property type="protein sequence ID" value="SIQ42425.1"/>
    <property type="molecule type" value="Genomic_DNA"/>
</dbReference>
<dbReference type="PANTHER" id="PTHR43252:SF2">
    <property type="entry name" value="TRANSCRIPTION REGULATOR, PADR-LIKE FAMILY"/>
    <property type="match status" value="1"/>
</dbReference>
<gene>
    <name evidence="3" type="ORF">SAMN05920897_108144</name>
</gene>
<dbReference type="InterPro" id="IPR036390">
    <property type="entry name" value="WH_DNA-bd_sf"/>
</dbReference>
<organism evidence="3 4">
    <name type="scientific">Alkalispirochaeta americana</name>
    <dbReference type="NCBI Taxonomy" id="159291"/>
    <lineage>
        <taxon>Bacteria</taxon>
        <taxon>Pseudomonadati</taxon>
        <taxon>Spirochaetota</taxon>
        <taxon>Spirochaetia</taxon>
        <taxon>Spirochaetales</taxon>
        <taxon>Spirochaetaceae</taxon>
        <taxon>Alkalispirochaeta</taxon>
    </lineage>
</organism>
<evidence type="ECO:0000313" key="4">
    <source>
        <dbReference type="Proteomes" id="UP000186400"/>
    </source>
</evidence>
<proteinExistence type="predicted"/>
<dbReference type="RefSeq" id="WP_076488699.1">
    <property type="nucleotide sequence ID" value="NZ_FTMS01000008.1"/>
</dbReference>
<dbReference type="PANTHER" id="PTHR43252">
    <property type="entry name" value="TRANSCRIPTIONAL REGULATOR YQJI"/>
    <property type="match status" value="1"/>
</dbReference>
<dbReference type="AlphaFoldDB" id="A0A1N6SMT5"/>
<dbReference type="SUPFAM" id="SSF46785">
    <property type="entry name" value="Winged helix' DNA-binding domain"/>
    <property type="match status" value="1"/>
</dbReference>
<dbReference type="InterPro" id="IPR005149">
    <property type="entry name" value="Tscrpt_reg_PadR_N"/>
</dbReference>
<sequence length="195" mass="22293">MSLRYGILGLLRYSPQSGYDLVKTFNDSLRFFWQATGSQVYRELKHLEEAGLVSAERVSSEKGPDRRVYHLEPPGLKSFQDWITGFSRARPEPARSTYVMRLFFSAALSSPELTAFLHQRRREVEQSLEELDAAEALVDFYARHIPAPDEARAWRLSISFGRHMAQAHLEWIDRNLDSTASEETASEETDQGAIP</sequence>
<evidence type="ECO:0000259" key="1">
    <source>
        <dbReference type="Pfam" id="PF03551"/>
    </source>
</evidence>
<dbReference type="STRING" id="159291.SAMN05920897_108144"/>
<dbReference type="Gene3D" id="1.10.10.10">
    <property type="entry name" value="Winged helix-like DNA-binding domain superfamily/Winged helix DNA-binding domain"/>
    <property type="match status" value="1"/>
</dbReference>
<evidence type="ECO:0000313" key="3">
    <source>
        <dbReference type="EMBL" id="SIQ42425.1"/>
    </source>
</evidence>
<feature type="domain" description="Transcription regulator PadR C-terminal" evidence="2">
    <location>
        <begin position="95"/>
        <end position="175"/>
    </location>
</feature>
<evidence type="ECO:0000259" key="2">
    <source>
        <dbReference type="Pfam" id="PF10400"/>
    </source>
</evidence>
<dbReference type="Gene3D" id="6.10.140.190">
    <property type="match status" value="1"/>
</dbReference>
<dbReference type="OrthoDB" id="371363at2"/>
<feature type="domain" description="Transcription regulator PadR N-terminal" evidence="1">
    <location>
        <begin position="7"/>
        <end position="79"/>
    </location>
</feature>
<name>A0A1N6SMT5_9SPIO</name>
<accession>A0A1N6SMT5</accession>
<dbReference type="Proteomes" id="UP000186400">
    <property type="component" value="Unassembled WGS sequence"/>
</dbReference>
<dbReference type="InterPro" id="IPR018309">
    <property type="entry name" value="Tscrpt_reg_PadR_C"/>
</dbReference>